<evidence type="ECO:0000256" key="2">
    <source>
        <dbReference type="ARBA" id="ARBA00008959"/>
    </source>
</evidence>
<proteinExistence type="inferred from homology"/>
<keyword evidence="3" id="KW-0235">DNA replication</keyword>
<protein>
    <submittedName>
        <fullName evidence="7">ATPase, AAA family</fullName>
    </submittedName>
</protein>
<keyword evidence="4" id="KW-0547">Nucleotide-binding</keyword>
<dbReference type="SUPFAM" id="SSF52540">
    <property type="entry name" value="P-loop containing nucleoside triphosphate hydrolases"/>
    <property type="match status" value="1"/>
</dbReference>
<dbReference type="InterPro" id="IPR027417">
    <property type="entry name" value="P-loop_NTPase"/>
</dbReference>
<evidence type="ECO:0000259" key="6">
    <source>
        <dbReference type="SMART" id="SM00382"/>
    </source>
</evidence>
<evidence type="ECO:0000256" key="3">
    <source>
        <dbReference type="ARBA" id="ARBA00022705"/>
    </source>
</evidence>
<dbReference type="CDD" id="cd18139">
    <property type="entry name" value="HLD_clamp_RarA"/>
    <property type="match status" value="1"/>
</dbReference>
<dbReference type="InterPro" id="IPR051314">
    <property type="entry name" value="AAA_ATPase_RarA/MGS1/WRNIP1"/>
</dbReference>
<dbReference type="InterPro" id="IPR008921">
    <property type="entry name" value="DNA_pol3_clamp-load_cplx_C"/>
</dbReference>
<evidence type="ECO:0000313" key="8">
    <source>
        <dbReference type="Proteomes" id="UP000257323"/>
    </source>
</evidence>
<dbReference type="Pfam" id="PF00004">
    <property type="entry name" value="AAA"/>
    <property type="match status" value="1"/>
</dbReference>
<accession>A0A3E2BLZ2</accession>
<dbReference type="Gene3D" id="1.20.272.10">
    <property type="match status" value="1"/>
</dbReference>
<dbReference type="Gene3D" id="3.40.50.300">
    <property type="entry name" value="P-loop containing nucleotide triphosphate hydrolases"/>
    <property type="match status" value="1"/>
</dbReference>
<dbReference type="InterPro" id="IPR003959">
    <property type="entry name" value="ATPase_AAA_core"/>
</dbReference>
<dbReference type="FunFam" id="1.20.272.10:FF:000001">
    <property type="entry name" value="Putative AAA family ATPase"/>
    <property type="match status" value="1"/>
</dbReference>
<dbReference type="AlphaFoldDB" id="A0A3E2BLZ2"/>
<dbReference type="InterPro" id="IPR032423">
    <property type="entry name" value="AAA_assoc_2"/>
</dbReference>
<evidence type="ECO:0000256" key="1">
    <source>
        <dbReference type="ARBA" id="ARBA00002393"/>
    </source>
</evidence>
<comment type="caution">
    <text evidence="7">The sequence shown here is derived from an EMBL/GenBank/DDBJ whole genome shotgun (WGS) entry which is preliminary data.</text>
</comment>
<reference evidence="7 8" key="1">
    <citation type="submission" date="2018-08" db="EMBL/GenBank/DDBJ databases">
        <title>Genome analysis of the thermophilic bacterium of the candidate phylum Aminicenantes from deep subsurface aquifer revealed its physiology and ecological role.</title>
        <authorList>
            <person name="Kadnikov V.V."/>
            <person name="Mardanov A.V."/>
            <person name="Beletsky A.V."/>
            <person name="Karnachuk O.V."/>
            <person name="Ravin N.V."/>
        </authorList>
    </citation>
    <scope>NUCLEOTIDE SEQUENCE [LARGE SCALE GENOMIC DNA]</scope>
    <source>
        <strain evidence="7">BY38</strain>
    </source>
</reference>
<evidence type="ECO:0000313" key="7">
    <source>
        <dbReference type="EMBL" id="RFT15763.1"/>
    </source>
</evidence>
<dbReference type="Gene3D" id="1.10.3710.10">
    <property type="entry name" value="DNA polymerase III clamp loader subunits, C-terminal domain"/>
    <property type="match status" value="1"/>
</dbReference>
<dbReference type="GO" id="GO:0005524">
    <property type="term" value="F:ATP binding"/>
    <property type="evidence" value="ECO:0007669"/>
    <property type="project" value="UniProtKB-KW"/>
</dbReference>
<dbReference type="GO" id="GO:0017116">
    <property type="term" value="F:single-stranded DNA helicase activity"/>
    <property type="evidence" value="ECO:0007669"/>
    <property type="project" value="TreeGrafter"/>
</dbReference>
<dbReference type="Gene3D" id="1.10.8.60">
    <property type="match status" value="1"/>
</dbReference>
<gene>
    <name evidence="7" type="ORF">OP8BY_2161</name>
</gene>
<comment type="similarity">
    <text evidence="2">Belongs to the AAA ATPase family. RarA/MGS1/WRNIP1 subfamily.</text>
</comment>
<dbReference type="PANTHER" id="PTHR13779:SF7">
    <property type="entry name" value="ATPASE WRNIP1"/>
    <property type="match status" value="1"/>
</dbReference>
<comment type="function">
    <text evidence="1">DNA-dependent ATPase that plays important roles in cellular responses to stalled DNA replication processes.</text>
</comment>
<name>A0A3E2BLZ2_9BACT</name>
<dbReference type="SMART" id="SM00382">
    <property type="entry name" value="AAA"/>
    <property type="match status" value="1"/>
</dbReference>
<dbReference type="Pfam" id="PF12002">
    <property type="entry name" value="MgsA_C"/>
    <property type="match status" value="1"/>
</dbReference>
<evidence type="ECO:0000256" key="4">
    <source>
        <dbReference type="ARBA" id="ARBA00022741"/>
    </source>
</evidence>
<dbReference type="Proteomes" id="UP000257323">
    <property type="component" value="Unassembled WGS sequence"/>
</dbReference>
<dbReference type="GO" id="GO:0008047">
    <property type="term" value="F:enzyme activator activity"/>
    <property type="evidence" value="ECO:0007669"/>
    <property type="project" value="TreeGrafter"/>
</dbReference>
<dbReference type="GO" id="GO:0006261">
    <property type="term" value="P:DNA-templated DNA replication"/>
    <property type="evidence" value="ECO:0007669"/>
    <property type="project" value="TreeGrafter"/>
</dbReference>
<dbReference type="CDD" id="cd00009">
    <property type="entry name" value="AAA"/>
    <property type="match status" value="1"/>
</dbReference>
<keyword evidence="5" id="KW-0067">ATP-binding</keyword>
<feature type="domain" description="AAA+ ATPase" evidence="6">
    <location>
        <begin position="47"/>
        <end position="165"/>
    </location>
</feature>
<dbReference type="InterPro" id="IPR003593">
    <property type="entry name" value="AAA+_ATPase"/>
</dbReference>
<dbReference type="GO" id="GO:0003677">
    <property type="term" value="F:DNA binding"/>
    <property type="evidence" value="ECO:0007669"/>
    <property type="project" value="InterPro"/>
</dbReference>
<dbReference type="SUPFAM" id="SSF48019">
    <property type="entry name" value="post-AAA+ oligomerization domain-like"/>
    <property type="match status" value="1"/>
</dbReference>
<dbReference type="PANTHER" id="PTHR13779">
    <property type="entry name" value="WERNER HELICASE-INTERACTING PROTEIN 1 FAMILY MEMBER"/>
    <property type="match status" value="1"/>
</dbReference>
<dbReference type="GO" id="GO:0000731">
    <property type="term" value="P:DNA synthesis involved in DNA repair"/>
    <property type="evidence" value="ECO:0007669"/>
    <property type="project" value="TreeGrafter"/>
</dbReference>
<evidence type="ECO:0000256" key="5">
    <source>
        <dbReference type="ARBA" id="ARBA00022840"/>
    </source>
</evidence>
<dbReference type="InterPro" id="IPR021886">
    <property type="entry name" value="MgsA_C"/>
</dbReference>
<sequence length="443" mass="50126">MKKTDKVDSQHIPLAERMRPQTFDRFYGQEHLLGPGKILTELIESGHLVSIIFWGPPGSGKTTLGMMLARHFDLACLFYSAVLSGIKEIKEVMAQAEQQKKLYGKPIIIFIDEIHRFNKAQQSAFLPYVERGDVILFGSTTENPSFEVIAPLLSRTKVLVLKPLDEAALKKIIDDALTDEVNGLGRLKLRINDEALKLLLDQSNGDARRILNALEIAASLTRGQEITAREVEEALQKRVLLYDKAGEEHFNLISALHKSLRNSDVDASLYWLARMLYAGEDPLYIARRLVRFASEDVGLADPQALAVALRAKEAYDFLGSPEGELALAEAVVYLASAPKSNRIYVAFGQAMKDVEESPYEQVPLHIRNPVTPLMKEIGYGQEYQYAHDHPLSTTDMETFPERLKGRRYYQPGNLGFEKEIRKRIDWWEALKEKIRQEKSGKND</sequence>
<dbReference type="Pfam" id="PF16193">
    <property type="entry name" value="AAA_assoc_2"/>
    <property type="match status" value="1"/>
</dbReference>
<dbReference type="GO" id="GO:0016887">
    <property type="term" value="F:ATP hydrolysis activity"/>
    <property type="evidence" value="ECO:0007669"/>
    <property type="project" value="InterPro"/>
</dbReference>
<dbReference type="FunFam" id="3.40.50.300:FF:000137">
    <property type="entry name" value="Replication-associated recombination protein A"/>
    <property type="match status" value="1"/>
</dbReference>
<dbReference type="EMBL" id="QUAH01000006">
    <property type="protein sequence ID" value="RFT15763.1"/>
    <property type="molecule type" value="Genomic_DNA"/>
</dbReference>
<organism evidence="7 8">
    <name type="scientific">Candidatus Saccharicenans subterraneus</name>
    <dbReference type="NCBI Taxonomy" id="2508984"/>
    <lineage>
        <taxon>Bacteria</taxon>
        <taxon>Candidatus Aminicenantota</taxon>
        <taxon>Candidatus Aminicenantia</taxon>
        <taxon>Candidatus Aminicenantales</taxon>
        <taxon>Candidatus Saccharicenantaceae</taxon>
        <taxon>Candidatus Saccharicenans</taxon>
    </lineage>
</organism>